<keyword evidence="3" id="KW-1185">Reference proteome</keyword>
<dbReference type="GO" id="GO:0008168">
    <property type="term" value="F:methyltransferase activity"/>
    <property type="evidence" value="ECO:0007669"/>
    <property type="project" value="UniProtKB-KW"/>
</dbReference>
<dbReference type="CDD" id="cd02440">
    <property type="entry name" value="AdoMet_MTases"/>
    <property type="match status" value="1"/>
</dbReference>
<name>A0ABU1VLR9_9GAMM</name>
<dbReference type="PANTHER" id="PTHR43591">
    <property type="entry name" value="METHYLTRANSFERASE"/>
    <property type="match status" value="1"/>
</dbReference>
<sequence>MDASTSDARFSGSIAELYERLLVPMIFQPFADDLVARIAALPGTRVLELAAGTGVVTRGLASHLPADASIIATDLNAPMLELAARTGTVRPVTWQQADAMQLPFEDSSVDIVACQFGVMFFPDKAKAFAEARRVLRPGGTLVFNTWDRLEANTFPEIVTRTLAMVFPDDPPRFLARVPHGYADPDVVARDLAAAGFKSPPRIATVAARSRADTPRLAAIAFCMGTPLRNEIEMRGDGQLEAAVDATAEALANAGSTQGAIEGELQAHVVAVSR</sequence>
<dbReference type="SUPFAM" id="SSF53335">
    <property type="entry name" value="S-adenosyl-L-methionine-dependent methyltransferases"/>
    <property type="match status" value="1"/>
</dbReference>
<dbReference type="InterPro" id="IPR013216">
    <property type="entry name" value="Methyltransf_11"/>
</dbReference>
<reference evidence="2 3" key="1">
    <citation type="submission" date="2023-07" db="EMBL/GenBank/DDBJ databases">
        <title>Sorghum-associated microbial communities from plants grown in Nebraska, USA.</title>
        <authorList>
            <person name="Schachtman D."/>
        </authorList>
    </citation>
    <scope>NUCLEOTIDE SEQUENCE [LARGE SCALE GENOMIC DNA]</scope>
    <source>
        <strain evidence="2 3">BE187</strain>
    </source>
</reference>
<organism evidence="2 3">
    <name type="scientific">Agrilutibacter niabensis</name>
    <dbReference type="NCBI Taxonomy" id="380628"/>
    <lineage>
        <taxon>Bacteria</taxon>
        <taxon>Pseudomonadati</taxon>
        <taxon>Pseudomonadota</taxon>
        <taxon>Gammaproteobacteria</taxon>
        <taxon>Lysobacterales</taxon>
        <taxon>Lysobacteraceae</taxon>
        <taxon>Agrilutibacter</taxon>
    </lineage>
</organism>
<comment type="caution">
    <text evidence="2">The sequence shown here is derived from an EMBL/GenBank/DDBJ whole genome shotgun (WGS) entry which is preliminary data.</text>
</comment>
<dbReference type="InterPro" id="IPR029063">
    <property type="entry name" value="SAM-dependent_MTases_sf"/>
</dbReference>
<keyword evidence="2" id="KW-0489">Methyltransferase</keyword>
<dbReference type="Pfam" id="PF08241">
    <property type="entry name" value="Methyltransf_11"/>
    <property type="match status" value="1"/>
</dbReference>
<evidence type="ECO:0000313" key="3">
    <source>
        <dbReference type="Proteomes" id="UP001267878"/>
    </source>
</evidence>
<dbReference type="Gene3D" id="3.40.50.150">
    <property type="entry name" value="Vaccinia Virus protein VP39"/>
    <property type="match status" value="1"/>
</dbReference>
<dbReference type="Proteomes" id="UP001267878">
    <property type="component" value="Unassembled WGS sequence"/>
</dbReference>
<dbReference type="PANTHER" id="PTHR43591:SF24">
    <property type="entry name" value="2-METHOXY-6-POLYPRENYL-1,4-BENZOQUINOL METHYLASE, MITOCHONDRIAL"/>
    <property type="match status" value="1"/>
</dbReference>
<protein>
    <submittedName>
        <fullName evidence="2">SAM-dependent methyltransferase</fullName>
    </submittedName>
</protein>
<dbReference type="EMBL" id="JAVDVW010000001">
    <property type="protein sequence ID" value="MDR7098407.1"/>
    <property type="molecule type" value="Genomic_DNA"/>
</dbReference>
<gene>
    <name evidence="2" type="ORF">J2X04_000754</name>
</gene>
<accession>A0ABU1VLR9</accession>
<evidence type="ECO:0000259" key="1">
    <source>
        <dbReference type="Pfam" id="PF08241"/>
    </source>
</evidence>
<dbReference type="RefSeq" id="WP_310052281.1">
    <property type="nucleotide sequence ID" value="NZ_JAVDVW010000001.1"/>
</dbReference>
<dbReference type="GO" id="GO:0032259">
    <property type="term" value="P:methylation"/>
    <property type="evidence" value="ECO:0007669"/>
    <property type="project" value="UniProtKB-KW"/>
</dbReference>
<evidence type="ECO:0000313" key="2">
    <source>
        <dbReference type="EMBL" id="MDR7098407.1"/>
    </source>
</evidence>
<keyword evidence="2" id="KW-0808">Transferase</keyword>
<proteinExistence type="predicted"/>
<feature type="domain" description="Methyltransferase type 11" evidence="1">
    <location>
        <begin position="47"/>
        <end position="143"/>
    </location>
</feature>